<dbReference type="SUPFAM" id="SSF55874">
    <property type="entry name" value="ATPase domain of HSP90 chaperone/DNA topoisomerase II/histidine kinase"/>
    <property type="match status" value="1"/>
</dbReference>
<dbReference type="SMART" id="SM00448">
    <property type="entry name" value="REC"/>
    <property type="match status" value="1"/>
</dbReference>
<accession>A0ABQ5X6R7</accession>
<dbReference type="EC" id="2.7.13.3" evidence="2"/>
<dbReference type="SUPFAM" id="SSF52172">
    <property type="entry name" value="CheY-like"/>
    <property type="match status" value="1"/>
</dbReference>
<dbReference type="InterPro" id="IPR011006">
    <property type="entry name" value="CheY-like_superfamily"/>
</dbReference>
<dbReference type="CDD" id="cd16922">
    <property type="entry name" value="HATPase_EvgS-ArcB-TorS-like"/>
    <property type="match status" value="1"/>
</dbReference>
<dbReference type="Pfam" id="PF00072">
    <property type="entry name" value="Response_reg"/>
    <property type="match status" value="1"/>
</dbReference>
<feature type="compositionally biased region" description="Basic residues" evidence="7">
    <location>
        <begin position="692"/>
        <end position="701"/>
    </location>
</feature>
<evidence type="ECO:0000256" key="6">
    <source>
        <dbReference type="PROSITE-ProRule" id="PRU00169"/>
    </source>
</evidence>
<dbReference type="InterPro" id="IPR036890">
    <property type="entry name" value="HATPase_C_sf"/>
</dbReference>
<dbReference type="Gene3D" id="3.40.50.2300">
    <property type="match status" value="1"/>
</dbReference>
<dbReference type="InterPro" id="IPR036097">
    <property type="entry name" value="HisK_dim/P_sf"/>
</dbReference>
<keyword evidence="11" id="KW-1185">Reference proteome</keyword>
<reference evidence="11" key="1">
    <citation type="journal article" date="2019" name="Int. J. Syst. Evol. Microbiol.">
        <title>The Global Catalogue of Microorganisms (GCM) 10K type strain sequencing project: providing services to taxonomists for standard genome sequencing and annotation.</title>
        <authorList>
            <consortium name="The Broad Institute Genomics Platform"/>
            <consortium name="The Broad Institute Genome Sequencing Center for Infectious Disease"/>
            <person name="Wu L."/>
            <person name="Ma J."/>
        </authorList>
    </citation>
    <scope>NUCLEOTIDE SEQUENCE [LARGE SCALE GENOMIC DNA]</scope>
    <source>
        <strain evidence="11">NBRC 111981</strain>
    </source>
</reference>
<dbReference type="Proteomes" id="UP001156627">
    <property type="component" value="Unassembled WGS sequence"/>
</dbReference>
<dbReference type="CDD" id="cd00082">
    <property type="entry name" value="HisKA"/>
    <property type="match status" value="1"/>
</dbReference>
<dbReference type="InterPro" id="IPR003661">
    <property type="entry name" value="HisK_dim/P_dom"/>
</dbReference>
<dbReference type="Pfam" id="PF02518">
    <property type="entry name" value="HATPase_c"/>
    <property type="match status" value="1"/>
</dbReference>
<dbReference type="RefSeq" id="WP_284330290.1">
    <property type="nucleotide sequence ID" value="NZ_BSOA01000003.1"/>
</dbReference>
<feature type="domain" description="Response regulatory" evidence="9">
    <location>
        <begin position="546"/>
        <end position="663"/>
    </location>
</feature>
<dbReference type="SMART" id="SM00387">
    <property type="entry name" value="HATPase_c"/>
    <property type="match status" value="1"/>
</dbReference>
<dbReference type="Gene3D" id="3.40.190.10">
    <property type="entry name" value="Periplasmic binding protein-like II"/>
    <property type="match status" value="2"/>
</dbReference>
<keyword evidence="4" id="KW-0808">Transferase</keyword>
<evidence type="ECO:0000259" key="9">
    <source>
        <dbReference type="PROSITE" id="PS50110"/>
    </source>
</evidence>
<dbReference type="SMART" id="SM00388">
    <property type="entry name" value="HisKA"/>
    <property type="match status" value="1"/>
</dbReference>
<dbReference type="Pfam" id="PF00512">
    <property type="entry name" value="HisKA"/>
    <property type="match status" value="1"/>
</dbReference>
<sequence length="701" mass="76534">MVISAERYAQPELDRIHANSVVRYAVYPGQAFAPQDGDPSNGVQMEYLRAIARTSGLVFRPVEVTDVEQATLALRQHELDLLPVLSSSQNAQPAPGLITMTRPYLVATAVVIARGATANIFRLSELEGLRIAVRRDSLLHRLLGQQLPAVTLMPVVDANEELALVSRGLADAAVDVDAVLLPRWRKLYFSKLHVAGTISDLLLTFRMGVRSDDAVLLAMLDKALASLTAEQTDVLMAKWLGDSNYGAPSWRVHFRFHAPEITAALILLIGLICFYLRACRERRRAVRGEQEKSLFLAVMSHEIRLPLSAVLSAVELLRHTRISRRQKKLLATAGTAADALLRLVDDVLDLSKLGAGGMHLNNAPTNVAALARNMVEIVKHQAAQKGLALKLHTEVPDDARVLLDATRFQQVVINLLGNAIKFTHQGSVTLEVTLTANGDDATSRKLSVRVTDTGIGIPAQQRSRLFRAYVQADSTIARRYGGTGLGLSISRQLVELMGGSIDLRSEVNVGTAISFRLPVQLAPIEATTTPDRRTRHPKPGRAKAVSVLLVEDHPASRLVFDEQLRSIGCQVTACADGTSALRFFGSKVFDLVLIDAGLPDLSGYEVTRMMRERENDGHHTPIYSLSAYTDTAHRMACIEHGMDGVLKKPLELSLLRAKIRDCCDVELPDPKDSNDGEYPLPTNGAASSPKHGCIHRGRGST</sequence>
<dbReference type="SUPFAM" id="SSF47384">
    <property type="entry name" value="Homodimeric domain of signal transducing histidine kinase"/>
    <property type="match status" value="1"/>
</dbReference>
<dbReference type="Pfam" id="PF00497">
    <property type="entry name" value="SBP_bac_3"/>
    <property type="match status" value="1"/>
</dbReference>
<evidence type="ECO:0000256" key="2">
    <source>
        <dbReference type="ARBA" id="ARBA00012438"/>
    </source>
</evidence>
<protein>
    <recommendedName>
        <fullName evidence="2">histidine kinase</fullName>
        <ecNumber evidence="2">2.7.13.3</ecNumber>
    </recommendedName>
</protein>
<dbReference type="InterPro" id="IPR004358">
    <property type="entry name" value="Sig_transdc_His_kin-like_C"/>
</dbReference>
<evidence type="ECO:0000256" key="4">
    <source>
        <dbReference type="ARBA" id="ARBA00022679"/>
    </source>
</evidence>
<dbReference type="InterPro" id="IPR001789">
    <property type="entry name" value="Sig_transdc_resp-reg_receiver"/>
</dbReference>
<dbReference type="InterPro" id="IPR005467">
    <property type="entry name" value="His_kinase_dom"/>
</dbReference>
<keyword evidence="3 6" id="KW-0597">Phosphoprotein</keyword>
<comment type="catalytic activity">
    <reaction evidence="1">
        <text>ATP + protein L-histidine = ADP + protein N-phospho-L-histidine.</text>
        <dbReference type="EC" id="2.7.13.3"/>
    </reaction>
</comment>
<dbReference type="EMBL" id="BSOA01000003">
    <property type="protein sequence ID" value="GLQ86866.1"/>
    <property type="molecule type" value="Genomic_DNA"/>
</dbReference>
<dbReference type="PANTHER" id="PTHR43047">
    <property type="entry name" value="TWO-COMPONENT HISTIDINE PROTEIN KINASE"/>
    <property type="match status" value="1"/>
</dbReference>
<dbReference type="PROSITE" id="PS50109">
    <property type="entry name" value="HIS_KIN"/>
    <property type="match status" value="1"/>
</dbReference>
<dbReference type="Gene3D" id="3.30.565.10">
    <property type="entry name" value="Histidine kinase-like ATPase, C-terminal domain"/>
    <property type="match status" value="1"/>
</dbReference>
<dbReference type="InterPro" id="IPR001638">
    <property type="entry name" value="Solute-binding_3/MltF_N"/>
</dbReference>
<feature type="region of interest" description="Disordered" evidence="7">
    <location>
        <begin position="668"/>
        <end position="701"/>
    </location>
</feature>
<evidence type="ECO:0000259" key="8">
    <source>
        <dbReference type="PROSITE" id="PS50109"/>
    </source>
</evidence>
<gene>
    <name evidence="10" type="ORF">GCM10007898_04320</name>
</gene>
<organism evidence="10 11">
    <name type="scientific">Dyella flagellata</name>
    <dbReference type="NCBI Taxonomy" id="1867833"/>
    <lineage>
        <taxon>Bacteria</taxon>
        <taxon>Pseudomonadati</taxon>
        <taxon>Pseudomonadota</taxon>
        <taxon>Gammaproteobacteria</taxon>
        <taxon>Lysobacterales</taxon>
        <taxon>Rhodanobacteraceae</taxon>
        <taxon>Dyella</taxon>
    </lineage>
</organism>
<evidence type="ECO:0000313" key="11">
    <source>
        <dbReference type="Proteomes" id="UP001156627"/>
    </source>
</evidence>
<evidence type="ECO:0000256" key="3">
    <source>
        <dbReference type="ARBA" id="ARBA00022553"/>
    </source>
</evidence>
<dbReference type="SUPFAM" id="SSF53850">
    <property type="entry name" value="Periplasmic binding protein-like II"/>
    <property type="match status" value="1"/>
</dbReference>
<feature type="domain" description="Histidine kinase" evidence="8">
    <location>
        <begin position="298"/>
        <end position="521"/>
    </location>
</feature>
<evidence type="ECO:0000256" key="1">
    <source>
        <dbReference type="ARBA" id="ARBA00000085"/>
    </source>
</evidence>
<keyword evidence="5" id="KW-0418">Kinase</keyword>
<evidence type="ECO:0000256" key="7">
    <source>
        <dbReference type="SAM" id="MobiDB-lite"/>
    </source>
</evidence>
<dbReference type="PANTHER" id="PTHR43047:SF64">
    <property type="entry name" value="HISTIDINE KINASE CONTAINING CHEY-HOMOLOGOUS RECEIVER DOMAIN AND PAS DOMAIN-RELATED"/>
    <property type="match status" value="1"/>
</dbReference>
<proteinExistence type="predicted"/>
<dbReference type="Gene3D" id="1.10.287.130">
    <property type="match status" value="1"/>
</dbReference>
<feature type="modified residue" description="4-aspartylphosphate" evidence="6">
    <location>
        <position position="595"/>
    </location>
</feature>
<dbReference type="PROSITE" id="PS50110">
    <property type="entry name" value="RESPONSE_REGULATORY"/>
    <property type="match status" value="1"/>
</dbReference>
<evidence type="ECO:0000313" key="10">
    <source>
        <dbReference type="EMBL" id="GLQ86866.1"/>
    </source>
</evidence>
<dbReference type="CDD" id="cd01007">
    <property type="entry name" value="PBP2_BvgS_HisK_like"/>
    <property type="match status" value="1"/>
</dbReference>
<dbReference type="CDD" id="cd17546">
    <property type="entry name" value="REC_hyHK_CKI1_RcsC-like"/>
    <property type="match status" value="1"/>
</dbReference>
<comment type="caution">
    <text evidence="10">The sequence shown here is derived from an EMBL/GenBank/DDBJ whole genome shotgun (WGS) entry which is preliminary data.</text>
</comment>
<dbReference type="PRINTS" id="PR00344">
    <property type="entry name" value="BCTRLSENSOR"/>
</dbReference>
<dbReference type="InterPro" id="IPR003594">
    <property type="entry name" value="HATPase_dom"/>
</dbReference>
<dbReference type="SMART" id="SM00062">
    <property type="entry name" value="PBPb"/>
    <property type="match status" value="1"/>
</dbReference>
<name>A0ABQ5X6R7_9GAMM</name>
<evidence type="ECO:0000256" key="5">
    <source>
        <dbReference type="ARBA" id="ARBA00022777"/>
    </source>
</evidence>